<feature type="compositionally biased region" description="Polar residues" evidence="1">
    <location>
        <begin position="98"/>
        <end position="111"/>
    </location>
</feature>
<feature type="transmembrane region" description="Helical" evidence="2">
    <location>
        <begin position="724"/>
        <end position="745"/>
    </location>
</feature>
<evidence type="ECO:0000313" key="4">
    <source>
        <dbReference type="EMBL" id="GBG85039.1"/>
    </source>
</evidence>
<comment type="caution">
    <text evidence="4">The sequence shown here is derived from an EMBL/GenBank/DDBJ whole genome shotgun (WGS) entry which is preliminary data.</text>
</comment>
<feature type="region of interest" description="Disordered" evidence="1">
    <location>
        <begin position="78"/>
        <end position="152"/>
    </location>
</feature>
<keyword evidence="2" id="KW-0472">Membrane</keyword>
<dbReference type="STRING" id="69332.A0A388LS11"/>
<feature type="region of interest" description="Disordered" evidence="1">
    <location>
        <begin position="12"/>
        <end position="37"/>
    </location>
</feature>
<dbReference type="InterPro" id="IPR032816">
    <property type="entry name" value="VTT_dom"/>
</dbReference>
<dbReference type="InterPro" id="IPR053240">
    <property type="entry name" value="VTT_domain"/>
</dbReference>
<dbReference type="OrthoDB" id="166803at2759"/>
<feature type="compositionally biased region" description="Basic and acidic residues" evidence="1">
    <location>
        <begin position="416"/>
        <end position="425"/>
    </location>
</feature>
<gene>
    <name evidence="4" type="ORF">CBR_g39503</name>
</gene>
<feature type="transmembrane region" description="Helical" evidence="2">
    <location>
        <begin position="586"/>
        <end position="614"/>
    </location>
</feature>
<organism evidence="4 5">
    <name type="scientific">Chara braunii</name>
    <name type="common">Braun's stonewort</name>
    <dbReference type="NCBI Taxonomy" id="69332"/>
    <lineage>
        <taxon>Eukaryota</taxon>
        <taxon>Viridiplantae</taxon>
        <taxon>Streptophyta</taxon>
        <taxon>Charophyceae</taxon>
        <taxon>Charales</taxon>
        <taxon>Characeae</taxon>
        <taxon>Chara</taxon>
    </lineage>
</organism>
<feature type="compositionally biased region" description="Acidic residues" evidence="1">
    <location>
        <begin position="283"/>
        <end position="296"/>
    </location>
</feature>
<feature type="compositionally biased region" description="Low complexity" evidence="1">
    <location>
        <begin position="136"/>
        <end position="146"/>
    </location>
</feature>
<dbReference type="Pfam" id="PF09335">
    <property type="entry name" value="VTT_dom"/>
    <property type="match status" value="1"/>
</dbReference>
<keyword evidence="2" id="KW-0812">Transmembrane</keyword>
<feature type="compositionally biased region" description="Pro residues" evidence="1">
    <location>
        <begin position="479"/>
        <end position="494"/>
    </location>
</feature>
<dbReference type="PANTHER" id="PTHR46826:SF1">
    <property type="entry name" value="TVP38_TMEM64 FAMILY MEMBRANE PROTEIN YDJX"/>
    <property type="match status" value="1"/>
</dbReference>
<dbReference type="AlphaFoldDB" id="A0A388LS11"/>
<name>A0A388LS11_CHABU</name>
<keyword evidence="2" id="KW-1133">Transmembrane helix</keyword>
<feature type="region of interest" description="Disordered" evidence="1">
    <location>
        <begin position="415"/>
        <end position="507"/>
    </location>
</feature>
<dbReference type="Gramene" id="GBG85039">
    <property type="protein sequence ID" value="GBG85039"/>
    <property type="gene ID" value="CBR_g39503"/>
</dbReference>
<sequence>MVAVQVIGATATWPPLQQPPHHHHQQSRQQSSWRSDDVSLLMRRVGVGVGGRGRGGDCCGHCRGVGCDLSFSKSATGWGRRGGDGGGADLSQSLSLSPPTTATRGSNQLPDSSALVRVFSPPRGKQATGHPPPPNNNNDNNNNNYPNHRHDGVRYVKPSRMTSGWTHDAELDAIPLPTTRSTKTTKSCSYGGSTSGHSMLMLEGWRWGGESSARVEGGWLVEGGVRREGNKVEERRGEGRGVCQCHHRDVTATCGPSMTPPPPKSTRLRGGGFVSSWGRRKEEEEEKEEEEREEEEGWVMTRMTTRYNTIKKKEGRFARIIAAAIAESGSSGVSSLGGGVSARERVERRRRGMMTWQSINPRLWSSVGVNENPLGVRVMQVGASRTSVMKSTLRRCRGEDGANLLMRRGARWMLGSEKEEEREGGGEGQGVRSLGRREEEAGKKRGENGRISETEEEEEAEEVEARDRDESSATVTLPPSLPPSPPSPSSPPSPTSSSSSSSSSLSKSSQTSLALGGTAIGLGIVVGAVALVAGIGTVFRAQINSFLMTFSSVLDGLGFFGYILFVFVYAALEVLAIPAIPLTMTAGLLFGVVLGTVLVSIASTLAATIAFLIARYVARDKIIQLTSKYPKFAAIDKAIGRDSFRVVALLRLSPLMPFSLGNYFYGLTSIRLLPYIAASWIGMLPGTWTYICAGSVGRSIISQPQQVGEGGPSVLSGLAGGGEIWALALGVFVTLVATAYITGIAKDAIEDVES</sequence>
<evidence type="ECO:0000313" key="5">
    <source>
        <dbReference type="Proteomes" id="UP000265515"/>
    </source>
</evidence>
<feature type="transmembrane region" description="Helical" evidence="2">
    <location>
        <begin position="559"/>
        <end position="580"/>
    </location>
</feature>
<feature type="compositionally biased region" description="Basic and acidic residues" evidence="1">
    <location>
        <begin position="435"/>
        <end position="453"/>
    </location>
</feature>
<reference evidence="4 5" key="1">
    <citation type="journal article" date="2018" name="Cell">
        <title>The Chara Genome: Secondary Complexity and Implications for Plant Terrestrialization.</title>
        <authorList>
            <person name="Nishiyama T."/>
            <person name="Sakayama H."/>
            <person name="Vries J.D."/>
            <person name="Buschmann H."/>
            <person name="Saint-Marcoux D."/>
            <person name="Ullrich K.K."/>
            <person name="Haas F.B."/>
            <person name="Vanderstraeten L."/>
            <person name="Becker D."/>
            <person name="Lang D."/>
            <person name="Vosolsobe S."/>
            <person name="Rombauts S."/>
            <person name="Wilhelmsson P.K.I."/>
            <person name="Janitza P."/>
            <person name="Kern R."/>
            <person name="Heyl A."/>
            <person name="Rumpler F."/>
            <person name="Villalobos L.I.A.C."/>
            <person name="Clay J.M."/>
            <person name="Skokan R."/>
            <person name="Toyoda A."/>
            <person name="Suzuki Y."/>
            <person name="Kagoshima H."/>
            <person name="Schijlen E."/>
            <person name="Tajeshwar N."/>
            <person name="Catarino B."/>
            <person name="Hetherington A.J."/>
            <person name="Saltykova A."/>
            <person name="Bonnot C."/>
            <person name="Breuninger H."/>
            <person name="Symeonidi A."/>
            <person name="Radhakrishnan G.V."/>
            <person name="Van Nieuwerburgh F."/>
            <person name="Deforce D."/>
            <person name="Chang C."/>
            <person name="Karol K.G."/>
            <person name="Hedrich R."/>
            <person name="Ulvskov P."/>
            <person name="Glockner G."/>
            <person name="Delwiche C.F."/>
            <person name="Petrasek J."/>
            <person name="Van de Peer Y."/>
            <person name="Friml J."/>
            <person name="Beilby M."/>
            <person name="Dolan L."/>
            <person name="Kohara Y."/>
            <person name="Sugano S."/>
            <person name="Fujiyama A."/>
            <person name="Delaux P.-M."/>
            <person name="Quint M."/>
            <person name="TheiBen G."/>
            <person name="Hagemann M."/>
            <person name="Harholt J."/>
            <person name="Dunand C."/>
            <person name="Zachgo S."/>
            <person name="Langdale J."/>
            <person name="Maumus F."/>
            <person name="Straeten D.V.D."/>
            <person name="Gould S.B."/>
            <person name="Rensing S.A."/>
        </authorList>
    </citation>
    <scope>NUCLEOTIDE SEQUENCE [LARGE SCALE GENOMIC DNA]</scope>
    <source>
        <strain evidence="4 5">S276</strain>
    </source>
</reference>
<accession>A0A388LS11</accession>
<feature type="region of interest" description="Disordered" evidence="1">
    <location>
        <begin position="254"/>
        <end position="296"/>
    </location>
</feature>
<feature type="domain" description="VTT" evidence="3">
    <location>
        <begin position="577"/>
        <end position="695"/>
    </location>
</feature>
<evidence type="ECO:0000256" key="1">
    <source>
        <dbReference type="SAM" id="MobiDB-lite"/>
    </source>
</evidence>
<dbReference type="PANTHER" id="PTHR46826">
    <property type="match status" value="1"/>
</dbReference>
<keyword evidence="5" id="KW-1185">Reference proteome</keyword>
<proteinExistence type="predicted"/>
<protein>
    <recommendedName>
        <fullName evidence="3">VTT domain-containing protein</fullName>
    </recommendedName>
</protein>
<evidence type="ECO:0000256" key="2">
    <source>
        <dbReference type="SAM" id="Phobius"/>
    </source>
</evidence>
<dbReference type="Proteomes" id="UP000265515">
    <property type="component" value="Unassembled WGS sequence"/>
</dbReference>
<feature type="transmembrane region" description="Helical" evidence="2">
    <location>
        <begin position="513"/>
        <end position="539"/>
    </location>
</feature>
<feature type="compositionally biased region" description="Low complexity" evidence="1">
    <location>
        <begin position="495"/>
        <end position="507"/>
    </location>
</feature>
<evidence type="ECO:0000259" key="3">
    <source>
        <dbReference type="Pfam" id="PF09335"/>
    </source>
</evidence>
<dbReference type="EMBL" id="BFEA01000502">
    <property type="protein sequence ID" value="GBG85039.1"/>
    <property type="molecule type" value="Genomic_DNA"/>
</dbReference>